<dbReference type="NCBIfam" id="NF006423">
    <property type="entry name" value="PRK08674.1-2"/>
    <property type="match status" value="1"/>
</dbReference>
<dbReference type="EMBL" id="UINC01002008">
    <property type="protein sequence ID" value="SUZ91822.1"/>
    <property type="molecule type" value="Genomic_DNA"/>
</dbReference>
<organism evidence="4">
    <name type="scientific">marine metagenome</name>
    <dbReference type="NCBI Taxonomy" id="408172"/>
    <lineage>
        <taxon>unclassified sequences</taxon>
        <taxon>metagenomes</taxon>
        <taxon>ecological metagenomes</taxon>
    </lineage>
</organism>
<dbReference type="GO" id="GO:0004347">
    <property type="term" value="F:glucose-6-phosphate isomerase activity"/>
    <property type="evidence" value="ECO:0007669"/>
    <property type="project" value="InterPro"/>
</dbReference>
<dbReference type="AlphaFoldDB" id="A0A381RJ27"/>
<dbReference type="NCBIfam" id="NF006426">
    <property type="entry name" value="PRK08674.1-6"/>
    <property type="match status" value="1"/>
</dbReference>
<dbReference type="SUPFAM" id="SSF53697">
    <property type="entry name" value="SIS domain"/>
    <property type="match status" value="1"/>
</dbReference>
<feature type="non-terminal residue" evidence="4">
    <location>
        <position position="1"/>
    </location>
</feature>
<evidence type="ECO:0000259" key="3">
    <source>
        <dbReference type="PROSITE" id="PS51464"/>
    </source>
</evidence>
<dbReference type="InterPro" id="IPR001347">
    <property type="entry name" value="SIS_dom"/>
</dbReference>
<gene>
    <name evidence="4" type="ORF">METZ01_LOCUS44676</name>
</gene>
<dbReference type="PROSITE" id="PS51464">
    <property type="entry name" value="SIS"/>
    <property type="match status" value="1"/>
</dbReference>
<dbReference type="NCBIfam" id="TIGR02128">
    <property type="entry name" value="G6PI_arch"/>
    <property type="match status" value="1"/>
</dbReference>
<dbReference type="Pfam" id="PF10432">
    <property type="entry name" value="bact-PGI_C"/>
    <property type="match status" value="1"/>
</dbReference>
<evidence type="ECO:0000256" key="1">
    <source>
        <dbReference type="ARBA" id="ARBA00010523"/>
    </source>
</evidence>
<dbReference type="CDD" id="cd05637">
    <property type="entry name" value="SIS_PGI_PMI_2"/>
    <property type="match status" value="1"/>
</dbReference>
<dbReference type="InterPro" id="IPR046348">
    <property type="entry name" value="SIS_dom_sf"/>
</dbReference>
<dbReference type="Gene3D" id="3.40.50.10490">
    <property type="entry name" value="Glucose-6-phosphate isomerase like protein, domain 1"/>
    <property type="match status" value="2"/>
</dbReference>
<protein>
    <recommendedName>
        <fullName evidence="3">SIS domain-containing protein</fullName>
    </recommendedName>
</protein>
<sequence length="346" mass="39156">VKKQNIDIDNMHGAIYNFSDQVRHAVDIGGQIALKKQITSLQNAIIVGMGGSAIGGDILCALIKDELKIPVVVSRQYSIPNWANKKTLVIFSSYSGDTEETLSAYEDALQKGTEIIGITTGGELMKRLDKERFDYIKIPGGLQPRAALAYSFIPMLFLMQKLGLISDRFCYNLELLIDLLNVKREEYGSASAKNPTYSLAQQIYTKIPVIYGEADSTNIIAMRWKGQFCENAKMLAYHNELPELNHNEIVGWENNSDLFQYIALIWIKDKSHHDRVGIRQEITKTILNNSAISQYTVEVLEKNRMVRFLHLIHFGDWVSYWCAIAHETDPSPVAKITQLKKELSKL</sequence>
<evidence type="ECO:0000256" key="2">
    <source>
        <dbReference type="ARBA" id="ARBA00023235"/>
    </source>
</evidence>
<reference evidence="4" key="1">
    <citation type="submission" date="2018-05" db="EMBL/GenBank/DDBJ databases">
        <authorList>
            <person name="Lanie J.A."/>
            <person name="Ng W.-L."/>
            <person name="Kazmierczak K.M."/>
            <person name="Andrzejewski T.M."/>
            <person name="Davidsen T.M."/>
            <person name="Wayne K.J."/>
            <person name="Tettelin H."/>
            <person name="Glass J.I."/>
            <person name="Rusch D."/>
            <person name="Podicherti R."/>
            <person name="Tsui H.-C.T."/>
            <person name="Winkler M.E."/>
        </authorList>
    </citation>
    <scope>NUCLEOTIDE SEQUENCE</scope>
</reference>
<dbReference type="GO" id="GO:0005975">
    <property type="term" value="P:carbohydrate metabolic process"/>
    <property type="evidence" value="ECO:0007669"/>
    <property type="project" value="InterPro"/>
</dbReference>
<dbReference type="InterPro" id="IPR019490">
    <property type="entry name" value="Glu6P/Mann6P_isomerase_C"/>
</dbReference>
<dbReference type="CDD" id="cd05017">
    <property type="entry name" value="SIS_PGI_PMI_1"/>
    <property type="match status" value="1"/>
</dbReference>
<evidence type="ECO:0000313" key="4">
    <source>
        <dbReference type="EMBL" id="SUZ91822.1"/>
    </source>
</evidence>
<dbReference type="InterPro" id="IPR035484">
    <property type="entry name" value="SIS_PGI/PMI_1"/>
</dbReference>
<keyword evidence="2" id="KW-0413">Isomerase</keyword>
<dbReference type="GO" id="GO:1901135">
    <property type="term" value="P:carbohydrate derivative metabolic process"/>
    <property type="evidence" value="ECO:0007669"/>
    <property type="project" value="InterPro"/>
</dbReference>
<proteinExistence type="inferred from homology"/>
<dbReference type="GO" id="GO:0097367">
    <property type="term" value="F:carbohydrate derivative binding"/>
    <property type="evidence" value="ECO:0007669"/>
    <property type="project" value="InterPro"/>
</dbReference>
<name>A0A381RJ27_9ZZZZ</name>
<accession>A0A381RJ27</accession>
<dbReference type="GO" id="GO:0004476">
    <property type="term" value="F:mannose-6-phosphate isomerase activity"/>
    <property type="evidence" value="ECO:0007669"/>
    <property type="project" value="InterPro"/>
</dbReference>
<feature type="domain" description="SIS" evidence="3">
    <location>
        <begin position="34"/>
        <end position="186"/>
    </location>
</feature>
<comment type="similarity">
    <text evidence="1">Belongs to the PGI/PMI family.</text>
</comment>